<gene>
    <name evidence="7" type="ORF">GAH_00126</name>
</gene>
<keyword evidence="1 7" id="KW-0808">Transferase</keyword>
<proteinExistence type="predicted"/>
<dbReference type="EC" id="2.7.4.7" evidence="7"/>
<dbReference type="GO" id="GO:0009228">
    <property type="term" value="P:thiamine biosynthetic process"/>
    <property type="evidence" value="ECO:0007669"/>
    <property type="project" value="InterPro"/>
</dbReference>
<dbReference type="Gene3D" id="3.40.1190.20">
    <property type="match status" value="1"/>
</dbReference>
<keyword evidence="3 7" id="KW-0418">Kinase</keyword>
<dbReference type="NCBIfam" id="NF006346">
    <property type="entry name" value="PRK08573.1"/>
    <property type="match status" value="1"/>
</dbReference>
<dbReference type="OrthoDB" id="43786at2157"/>
<dbReference type="KEGG" id="gah:GAH_00126"/>
<dbReference type="Pfam" id="PF08543">
    <property type="entry name" value="Phos_pyr_kin"/>
    <property type="match status" value="1"/>
</dbReference>
<dbReference type="GO" id="GO:0008902">
    <property type="term" value="F:hydroxymethylpyrimidine kinase activity"/>
    <property type="evidence" value="ECO:0007669"/>
    <property type="project" value="UniProtKB-EC"/>
</dbReference>
<dbReference type="InterPro" id="IPR004399">
    <property type="entry name" value="HMP/HMP-P_kinase_dom"/>
</dbReference>
<dbReference type="PANTHER" id="PTHR20858:SF17">
    <property type="entry name" value="HYDROXYMETHYLPYRIMIDINE_PHOSPHOMETHYLPYRIMIDINE KINASE THI20-RELATED"/>
    <property type="match status" value="1"/>
</dbReference>
<dbReference type="SUPFAM" id="SSF53639">
    <property type="entry name" value="AraD/HMP-PK domain-like"/>
    <property type="match status" value="1"/>
</dbReference>
<dbReference type="GeneID" id="24802714"/>
<sequence length="449" mass="48343">MRNVRVAMTIAGSDSIGGAGIQADLKAFAAFGVYGTSAITAITAQNTFGVSKSVILSGDMVYEQIKAVAEDSGIDAAKTGMLGNAEVIEAVARTVDDFGFPLVVDPVMVAKSGARLLSSNAVEALKRVLIPRATLVTPNLDEVRVLTGFEVSDVGDMERAAVAIADETGCNAVLVKGGHLGGGKAVDVLYDGERFHRLESPAHQGCFHGTGCSLSAAIAANLALGRDLLEAVKAAKEFISAGIEYAVRAGRNCDSVNAIAILERDAIAWRMLAEMKAEVSKLLRLDGLERLIPEVGMNLAYAMPPLYARTENDVIAVDGRVTRGIAGPVCSGRFEFGASKHLARAVLTYMRFFPDYRAVVNLRFSEELVELLSGRFVVSSYDRREEPEEVKRREGATIPWGIESAIRRAGRRPDVIYHRGDLGKEPMVLLFERSPARIVNALVEILREY</sequence>
<feature type="domain" description="Thiamine-phosphate synthase ThiN" evidence="6">
    <location>
        <begin position="274"/>
        <end position="443"/>
    </location>
</feature>
<dbReference type="GO" id="GO:0005524">
    <property type="term" value="F:ATP binding"/>
    <property type="evidence" value="ECO:0007669"/>
    <property type="project" value="UniProtKB-KW"/>
</dbReference>
<protein>
    <submittedName>
        <fullName evidence="7">Hydroxymethylpyrimidine kinase/phosphomethylpyrimidine kinase</fullName>
        <ecNumber evidence="7">2.7.1.49</ecNumber>
        <ecNumber evidence="7">2.7.4.7</ecNumber>
    </submittedName>
</protein>
<dbReference type="Proteomes" id="UP000034723">
    <property type="component" value="Chromosome"/>
</dbReference>
<dbReference type="Gene3D" id="3.40.225.10">
    <property type="entry name" value="Class II aldolase/adducin N-terminal domain"/>
    <property type="match status" value="1"/>
</dbReference>
<dbReference type="SUPFAM" id="SSF53613">
    <property type="entry name" value="Ribokinase-like"/>
    <property type="match status" value="1"/>
</dbReference>
<dbReference type="FunCoup" id="A0A0F7IGW6">
    <property type="interactions" value="80"/>
</dbReference>
<dbReference type="HOGENOM" id="CLU_035788_0_0_2"/>
<feature type="domain" description="Pyridoxamine kinase/Phosphomethylpyrimidine kinase" evidence="5">
    <location>
        <begin position="14"/>
        <end position="256"/>
    </location>
</feature>
<evidence type="ECO:0000256" key="1">
    <source>
        <dbReference type="ARBA" id="ARBA00022679"/>
    </source>
</evidence>
<dbReference type="InterPro" id="IPR029056">
    <property type="entry name" value="Ribokinase-like"/>
</dbReference>
<dbReference type="InterPro" id="IPR036409">
    <property type="entry name" value="Aldolase_II/adducin_N_sf"/>
</dbReference>
<dbReference type="EMBL" id="CP011267">
    <property type="protein sequence ID" value="AKG92515.1"/>
    <property type="molecule type" value="Genomic_DNA"/>
</dbReference>
<keyword evidence="2" id="KW-0547">Nucleotide-binding</keyword>
<dbReference type="FunFam" id="3.40.1190.20:FF:000003">
    <property type="entry name" value="Phosphomethylpyrimidine kinase ThiD"/>
    <property type="match status" value="1"/>
</dbReference>
<keyword evidence="4" id="KW-0067">ATP-binding</keyword>
<name>A0A0F7IGW6_9EURY</name>
<evidence type="ECO:0000313" key="7">
    <source>
        <dbReference type="EMBL" id="AKG92515.1"/>
    </source>
</evidence>
<organism evidence="7 8">
    <name type="scientific">Geoglobus ahangari</name>
    <dbReference type="NCBI Taxonomy" id="113653"/>
    <lineage>
        <taxon>Archaea</taxon>
        <taxon>Methanobacteriati</taxon>
        <taxon>Methanobacteriota</taxon>
        <taxon>Archaeoglobi</taxon>
        <taxon>Archaeoglobales</taxon>
        <taxon>Archaeoglobaceae</taxon>
        <taxon>Geoglobus</taxon>
    </lineage>
</organism>
<dbReference type="PATRIC" id="fig|113653.22.peg.125"/>
<evidence type="ECO:0000256" key="4">
    <source>
        <dbReference type="ARBA" id="ARBA00022840"/>
    </source>
</evidence>
<dbReference type="GO" id="GO:0005829">
    <property type="term" value="C:cytosol"/>
    <property type="evidence" value="ECO:0007669"/>
    <property type="project" value="TreeGrafter"/>
</dbReference>
<keyword evidence="8" id="KW-1185">Reference proteome</keyword>
<dbReference type="GO" id="GO:0008972">
    <property type="term" value="F:phosphomethylpyrimidine kinase activity"/>
    <property type="evidence" value="ECO:0007669"/>
    <property type="project" value="UniProtKB-EC"/>
</dbReference>
<dbReference type="CDD" id="cd01169">
    <property type="entry name" value="HMPP_kinase"/>
    <property type="match status" value="1"/>
</dbReference>
<reference evidence="7 8" key="1">
    <citation type="submission" date="2015-04" db="EMBL/GenBank/DDBJ databases">
        <title>The complete genome sequence of the hyperthermophilic, obligate iron-reducing archaeon Geoglobus ahangari strain 234T.</title>
        <authorList>
            <person name="Manzella M.P."/>
            <person name="Holmes D.E."/>
            <person name="Rocheleau J.M."/>
            <person name="Chung A."/>
            <person name="Reguera G."/>
            <person name="Kashefi K."/>
        </authorList>
    </citation>
    <scope>NUCLEOTIDE SEQUENCE [LARGE SCALE GENOMIC DNA]</scope>
    <source>
        <strain evidence="7 8">234</strain>
    </source>
</reference>
<evidence type="ECO:0000256" key="3">
    <source>
        <dbReference type="ARBA" id="ARBA00022777"/>
    </source>
</evidence>
<dbReference type="NCBIfam" id="TIGR00097">
    <property type="entry name" value="HMP-P_kinase"/>
    <property type="match status" value="1"/>
</dbReference>
<evidence type="ECO:0000256" key="2">
    <source>
        <dbReference type="ARBA" id="ARBA00022741"/>
    </source>
</evidence>
<dbReference type="Pfam" id="PF10120">
    <property type="entry name" value="ThiN"/>
    <property type="match status" value="1"/>
</dbReference>
<dbReference type="InterPro" id="IPR013749">
    <property type="entry name" value="PM/HMP-P_kinase-1"/>
</dbReference>
<evidence type="ECO:0000259" key="5">
    <source>
        <dbReference type="Pfam" id="PF08543"/>
    </source>
</evidence>
<dbReference type="STRING" id="113653.GAH_00126"/>
<dbReference type="InParanoid" id="A0A0F7IGW6"/>
<evidence type="ECO:0000259" key="6">
    <source>
        <dbReference type="Pfam" id="PF10120"/>
    </source>
</evidence>
<accession>A0A0F7IGW6</accession>
<dbReference type="PANTHER" id="PTHR20858">
    <property type="entry name" value="PHOSPHOMETHYLPYRIMIDINE KINASE"/>
    <property type="match status" value="1"/>
</dbReference>
<evidence type="ECO:0000313" key="8">
    <source>
        <dbReference type="Proteomes" id="UP000034723"/>
    </source>
</evidence>
<dbReference type="InterPro" id="IPR019293">
    <property type="entry name" value="ThiN"/>
</dbReference>
<dbReference type="AlphaFoldDB" id="A0A0F7IGW6"/>
<dbReference type="EC" id="2.7.1.49" evidence="7"/>
<dbReference type="RefSeq" id="WP_048094221.1">
    <property type="nucleotide sequence ID" value="NZ_CP011267.1"/>
</dbReference>